<sequence>MIVSLLVNTTLLHHSFVFWAVFRPSQNDRRAPSETRRKRPAKDFNSTSSPSTVMAHQPDTIPWHLLASNLSWVSGSDRSDLSGHACCSSDCTNLHAIRKGSERASWKFAPLMAKIIQEASTRERAKYPAHYDPPQRDTVIVNDRIARMIERNFDWSEAHFPMIHPNYEPPSPSTPSIRLASAFCDPHVDWGHTEFLERHLLGYFNVQLVMCLILSGEMDTILRACACPGVQLKTWWNGLYCSYPELHGIIGWNMLYRKALCSYIALNVAYCFPDMWDPKTRETEKKDYRNTHFYQNMLRECTACDRGSEFTFHVHQRFFGIDKRQFNAVRPILADKDHRLKDQLAFDNGWLMNFHYGLLPLEEFLILENSTLLFVPHEVDVGEVRGILAYAGKLPLELVLIIMEFADYTPRRRLKVPHDPLHPNNRAALDEYLEHCWQIIVRCHMMAEALGTYFGLSWWDEVDIQLFRLWPCL</sequence>
<dbReference type="Proteomes" id="UP001143548">
    <property type="component" value="Unassembled WGS sequence"/>
</dbReference>
<proteinExistence type="predicted"/>
<evidence type="ECO:0000313" key="2">
    <source>
        <dbReference type="EMBL" id="GKZ17778.1"/>
    </source>
</evidence>
<name>A0A9W6DIH6_9EURO</name>
<reference evidence="2" key="1">
    <citation type="submission" date="2022-07" db="EMBL/GenBank/DDBJ databases">
        <title>Taxonomy of Aspergillus series Nigri: significant species reduction supported by multi-species coalescent approaches.</title>
        <authorList>
            <person name="Bian C."/>
            <person name="Kusuya Y."/>
            <person name="Sklenar F."/>
            <person name="D'hooge E."/>
            <person name="Yaguchi T."/>
            <person name="Takahashi H."/>
            <person name="Hubka V."/>
        </authorList>
    </citation>
    <scope>NUCLEOTIDE SEQUENCE</scope>
    <source>
        <strain evidence="2">CBS 733.88</strain>
    </source>
</reference>
<dbReference type="AlphaFoldDB" id="A0A9W6DIH6"/>
<gene>
    <name evidence="2" type="ORF">AbraCBS73388_010097</name>
</gene>
<accession>A0A9W6DIH6</accession>
<feature type="compositionally biased region" description="Polar residues" evidence="1">
    <location>
        <begin position="44"/>
        <end position="54"/>
    </location>
</feature>
<evidence type="ECO:0000256" key="1">
    <source>
        <dbReference type="SAM" id="MobiDB-lite"/>
    </source>
</evidence>
<feature type="region of interest" description="Disordered" evidence="1">
    <location>
        <begin position="29"/>
        <end position="55"/>
    </location>
</feature>
<protein>
    <submittedName>
        <fullName evidence="2">Uncharacterized protein</fullName>
    </submittedName>
</protein>
<comment type="caution">
    <text evidence="2">The sequence shown here is derived from an EMBL/GenBank/DDBJ whole genome shotgun (WGS) entry which is preliminary data.</text>
</comment>
<organism evidence="2 3">
    <name type="scientific">Aspergillus brasiliensis</name>
    <dbReference type="NCBI Taxonomy" id="319629"/>
    <lineage>
        <taxon>Eukaryota</taxon>
        <taxon>Fungi</taxon>
        <taxon>Dikarya</taxon>
        <taxon>Ascomycota</taxon>
        <taxon>Pezizomycotina</taxon>
        <taxon>Eurotiomycetes</taxon>
        <taxon>Eurotiomycetidae</taxon>
        <taxon>Eurotiales</taxon>
        <taxon>Aspergillaceae</taxon>
        <taxon>Aspergillus</taxon>
        <taxon>Aspergillus subgen. Circumdati</taxon>
    </lineage>
</organism>
<dbReference type="EMBL" id="BROQ01000007">
    <property type="protein sequence ID" value="GKZ17778.1"/>
    <property type="molecule type" value="Genomic_DNA"/>
</dbReference>
<evidence type="ECO:0000313" key="3">
    <source>
        <dbReference type="Proteomes" id="UP001143548"/>
    </source>
</evidence>